<evidence type="ECO:0000256" key="1">
    <source>
        <dbReference type="SAM" id="Coils"/>
    </source>
</evidence>
<dbReference type="SMART" id="SM00164">
    <property type="entry name" value="TBC"/>
    <property type="match status" value="1"/>
</dbReference>
<dbReference type="PANTHER" id="PTHR47219:SF16">
    <property type="entry name" value="GTPASE ACTIVATING PROTEIN"/>
    <property type="match status" value="1"/>
</dbReference>
<dbReference type="Gene3D" id="1.10.8.270">
    <property type="entry name" value="putative rabgap domain of human tbc1 domain family member 14 like domains"/>
    <property type="match status" value="1"/>
</dbReference>
<feature type="region of interest" description="Disordered" evidence="2">
    <location>
        <begin position="334"/>
        <end position="353"/>
    </location>
</feature>
<evidence type="ECO:0000313" key="4">
    <source>
        <dbReference type="EMBL" id="KAK7068039.1"/>
    </source>
</evidence>
<reference evidence="4 5" key="1">
    <citation type="submission" date="2023-11" db="EMBL/GenBank/DDBJ databases">
        <title>Halocaridina rubra genome assembly.</title>
        <authorList>
            <person name="Smith C."/>
        </authorList>
    </citation>
    <scope>NUCLEOTIDE SEQUENCE [LARGE SCALE GENOMIC DNA]</scope>
    <source>
        <strain evidence="4">EP-1</strain>
        <tissue evidence="4">Whole</tissue>
    </source>
</reference>
<dbReference type="PROSITE" id="PS50086">
    <property type="entry name" value="TBC_RABGAP"/>
    <property type="match status" value="1"/>
</dbReference>
<feature type="coiled-coil region" evidence="1">
    <location>
        <begin position="216"/>
        <end position="243"/>
    </location>
</feature>
<dbReference type="InterPro" id="IPR050302">
    <property type="entry name" value="Rab_GAP_TBC_domain"/>
</dbReference>
<keyword evidence="5" id="KW-1185">Reference proteome</keyword>
<dbReference type="Gene3D" id="1.10.472.80">
    <property type="entry name" value="Ypt/Rab-GAP domain of gyp1p, domain 3"/>
    <property type="match status" value="1"/>
</dbReference>
<sequence length="370" mass="42547">MQTLGPGQLALFNVLKAYSLLDKDVGYCQGLGFVGGVLLLHVEEEIAYNLLKHLMFVMNCRRQYRPDPIGLQVQMYQLSRLLHDQLQNLYSHLEMHEVTPQLFAAPWFLTLFASQFPLSFVCRVFDLLFLEGMEAIFRVALILLKTHEQALLACDSFEQIMDYIKTSMPNIHIDQLSTIISQACECSLSRELHAYEVEYHVLQEELALSPQNDSDIRKLKEANKNLKRQNLDLLEQLHQSNSRQHVLETSNQSLQQSHHHLEVRVRWLELERNNLKQLVSILAKNASPEDLKAIPPNYQRFLSSNANQEEKKESNCHNVVHKEGEDAVVSELSSSLPSHEGLHSHLHGSRTVSMDHGVMQRYIKSLVHNE</sequence>
<proteinExistence type="predicted"/>
<keyword evidence="1" id="KW-0175">Coiled coil</keyword>
<evidence type="ECO:0000256" key="2">
    <source>
        <dbReference type="SAM" id="MobiDB-lite"/>
    </source>
</evidence>
<dbReference type="Pfam" id="PF23436">
    <property type="entry name" value="RabGap-TBC_2"/>
    <property type="match status" value="1"/>
</dbReference>
<comment type="caution">
    <text evidence="4">The sequence shown here is derived from an EMBL/GenBank/DDBJ whole genome shotgun (WGS) entry which is preliminary data.</text>
</comment>
<dbReference type="InterPro" id="IPR035969">
    <property type="entry name" value="Rab-GAP_TBC_sf"/>
</dbReference>
<evidence type="ECO:0000259" key="3">
    <source>
        <dbReference type="PROSITE" id="PS50086"/>
    </source>
</evidence>
<accession>A0AAN8WVB0</accession>
<protein>
    <submittedName>
        <fullName evidence="4">TBC1 domain member 4</fullName>
    </submittedName>
</protein>
<dbReference type="EMBL" id="JAXCGZ010017484">
    <property type="protein sequence ID" value="KAK7068039.1"/>
    <property type="molecule type" value="Genomic_DNA"/>
</dbReference>
<dbReference type="AlphaFoldDB" id="A0AAN8WVB0"/>
<gene>
    <name evidence="4" type="primary">TBC1D4</name>
    <name evidence="4" type="ORF">SK128_023079</name>
</gene>
<evidence type="ECO:0000313" key="5">
    <source>
        <dbReference type="Proteomes" id="UP001381693"/>
    </source>
</evidence>
<dbReference type="InterPro" id="IPR000195">
    <property type="entry name" value="Rab-GAP-TBC_dom"/>
</dbReference>
<dbReference type="PANTHER" id="PTHR47219">
    <property type="entry name" value="RAB GTPASE-ACTIVATING PROTEIN 1-LIKE"/>
    <property type="match status" value="1"/>
</dbReference>
<dbReference type="Proteomes" id="UP001381693">
    <property type="component" value="Unassembled WGS sequence"/>
</dbReference>
<name>A0AAN8WVB0_HALRR</name>
<organism evidence="4 5">
    <name type="scientific">Halocaridina rubra</name>
    <name type="common">Hawaiian red shrimp</name>
    <dbReference type="NCBI Taxonomy" id="373956"/>
    <lineage>
        <taxon>Eukaryota</taxon>
        <taxon>Metazoa</taxon>
        <taxon>Ecdysozoa</taxon>
        <taxon>Arthropoda</taxon>
        <taxon>Crustacea</taxon>
        <taxon>Multicrustacea</taxon>
        <taxon>Malacostraca</taxon>
        <taxon>Eumalacostraca</taxon>
        <taxon>Eucarida</taxon>
        <taxon>Decapoda</taxon>
        <taxon>Pleocyemata</taxon>
        <taxon>Caridea</taxon>
        <taxon>Atyoidea</taxon>
        <taxon>Atyidae</taxon>
        <taxon>Halocaridina</taxon>
    </lineage>
</organism>
<dbReference type="FunFam" id="1.10.472.80:FF:000043">
    <property type="entry name" value="Pollux, isoform A"/>
    <property type="match status" value="1"/>
</dbReference>
<dbReference type="SUPFAM" id="SSF47923">
    <property type="entry name" value="Ypt/Rab-GAP domain of gyp1p"/>
    <property type="match status" value="2"/>
</dbReference>
<feature type="domain" description="Rab-GAP TBC" evidence="3">
    <location>
        <begin position="1"/>
        <end position="132"/>
    </location>
</feature>